<keyword evidence="1" id="KW-0812">Transmembrane</keyword>
<dbReference type="OrthoDB" id="9812349at2"/>
<dbReference type="PANTHER" id="PTHR34980:SF2">
    <property type="entry name" value="INNER MEMBRANE PROTEIN YHAH-RELATED"/>
    <property type="match status" value="1"/>
</dbReference>
<keyword evidence="1" id="KW-0472">Membrane</keyword>
<dbReference type="AlphaFoldDB" id="A0A1V3J045"/>
<accession>A0A1V3J045</accession>
<proteinExistence type="predicted"/>
<reference evidence="2 3" key="1">
    <citation type="submission" date="2016-10" db="EMBL/GenBank/DDBJ databases">
        <title>Rodentibacter gen. nov. and new species.</title>
        <authorList>
            <person name="Christensen H."/>
        </authorList>
    </citation>
    <scope>NUCLEOTIDE SEQUENCE [LARGE SCALE GENOMIC DNA]</scope>
    <source>
        <strain evidence="2 3">H1987082031</strain>
    </source>
</reference>
<dbReference type="GO" id="GO:0005886">
    <property type="term" value="C:plasma membrane"/>
    <property type="evidence" value="ECO:0007669"/>
    <property type="project" value="TreeGrafter"/>
</dbReference>
<dbReference type="PANTHER" id="PTHR34980">
    <property type="entry name" value="INNER MEMBRANE PROTEIN-RELATED-RELATED"/>
    <property type="match status" value="1"/>
</dbReference>
<feature type="transmembrane region" description="Helical" evidence="1">
    <location>
        <begin position="113"/>
        <end position="139"/>
    </location>
</feature>
<keyword evidence="1" id="KW-1133">Transmembrane helix</keyword>
<evidence type="ECO:0000313" key="3">
    <source>
        <dbReference type="Proteomes" id="UP000189161"/>
    </source>
</evidence>
<keyword evidence="3" id="KW-1185">Reference proteome</keyword>
<dbReference type="EMBL" id="MLHL01000032">
    <property type="protein sequence ID" value="OOF48235.1"/>
    <property type="molecule type" value="Genomic_DNA"/>
</dbReference>
<organism evidence="2 3">
    <name type="scientific">Rodentibacter trehalosifermentans</name>
    <dbReference type="NCBI Taxonomy" id="1908263"/>
    <lineage>
        <taxon>Bacteria</taxon>
        <taxon>Pseudomonadati</taxon>
        <taxon>Pseudomonadota</taxon>
        <taxon>Gammaproteobacteria</taxon>
        <taxon>Pasteurellales</taxon>
        <taxon>Pasteurellaceae</taxon>
        <taxon>Rodentibacter</taxon>
    </lineage>
</organism>
<evidence type="ECO:0000256" key="1">
    <source>
        <dbReference type="SAM" id="Phobius"/>
    </source>
</evidence>
<dbReference type="Proteomes" id="UP000189161">
    <property type="component" value="Unassembled WGS sequence"/>
</dbReference>
<sequence>MDTIISYFLICWQKKFNYQGRARRLELGSFLLVTFIIAAGLQTIEMLIKEYIYPYPNFISIDFTSIRQEQSYSIKENIFSFHAFTTVYFIISLVPLFSVIGRRFQDLNKSKYWIFYLLFPVFLIFIGLARLMLFLYFGITISFQGEDYKLYTLTAFGVFLLYYIFLILKLLFQEGEPKENKYGKSPKQIEN</sequence>
<dbReference type="RefSeq" id="WP_077420947.1">
    <property type="nucleotide sequence ID" value="NZ_MLHL01000032.1"/>
</dbReference>
<evidence type="ECO:0000313" key="2">
    <source>
        <dbReference type="EMBL" id="OOF48235.1"/>
    </source>
</evidence>
<gene>
    <name evidence="2" type="ORF">BKK52_06485</name>
</gene>
<name>A0A1V3J045_9PAST</name>
<feature type="transmembrane region" description="Helical" evidence="1">
    <location>
        <begin position="79"/>
        <end position="101"/>
    </location>
</feature>
<feature type="transmembrane region" description="Helical" evidence="1">
    <location>
        <begin position="151"/>
        <end position="172"/>
    </location>
</feature>
<dbReference type="Pfam" id="PF05656">
    <property type="entry name" value="DUF805"/>
    <property type="match status" value="1"/>
</dbReference>
<feature type="transmembrane region" description="Helical" evidence="1">
    <location>
        <begin position="27"/>
        <end position="48"/>
    </location>
</feature>
<evidence type="ECO:0008006" key="4">
    <source>
        <dbReference type="Google" id="ProtNLM"/>
    </source>
</evidence>
<protein>
    <recommendedName>
        <fullName evidence="4">DUF805 domain-containing protein</fullName>
    </recommendedName>
</protein>
<dbReference type="InterPro" id="IPR008523">
    <property type="entry name" value="DUF805"/>
</dbReference>
<comment type="caution">
    <text evidence="2">The sequence shown here is derived from an EMBL/GenBank/DDBJ whole genome shotgun (WGS) entry which is preliminary data.</text>
</comment>